<comment type="caution">
    <text evidence="2">The sequence shown here is derived from an EMBL/GenBank/DDBJ whole genome shotgun (WGS) entry which is preliminary data.</text>
</comment>
<feature type="compositionally biased region" description="Acidic residues" evidence="1">
    <location>
        <begin position="11"/>
        <end position="22"/>
    </location>
</feature>
<keyword evidence="3" id="KW-1185">Reference proteome</keyword>
<dbReference type="Proteomes" id="UP000634136">
    <property type="component" value="Unassembled WGS sequence"/>
</dbReference>
<proteinExistence type="predicted"/>
<dbReference type="InterPro" id="IPR053234">
    <property type="entry name" value="RPM1_Interactor"/>
</dbReference>
<evidence type="ECO:0000256" key="1">
    <source>
        <dbReference type="SAM" id="MobiDB-lite"/>
    </source>
</evidence>
<dbReference type="EMBL" id="JAAIUW010000013">
    <property type="protein sequence ID" value="KAF7804587.1"/>
    <property type="molecule type" value="Genomic_DNA"/>
</dbReference>
<reference evidence="2" key="1">
    <citation type="submission" date="2020-09" db="EMBL/GenBank/DDBJ databases">
        <title>Genome-Enabled Discovery of Anthraquinone Biosynthesis in Senna tora.</title>
        <authorList>
            <person name="Kang S.-H."/>
            <person name="Pandey R.P."/>
            <person name="Lee C.-M."/>
            <person name="Sim J.-S."/>
            <person name="Jeong J.-T."/>
            <person name="Choi B.-S."/>
            <person name="Jung M."/>
            <person name="Ginzburg D."/>
            <person name="Zhao K."/>
            <person name="Won S.Y."/>
            <person name="Oh T.-J."/>
            <person name="Yu Y."/>
            <person name="Kim N.-H."/>
            <person name="Lee O.R."/>
            <person name="Lee T.-H."/>
            <person name="Bashyal P."/>
            <person name="Kim T.-S."/>
            <person name="Lee W.-H."/>
            <person name="Kawkins C."/>
            <person name="Kim C.-K."/>
            <person name="Kim J.S."/>
            <person name="Ahn B.O."/>
            <person name="Rhee S.Y."/>
            <person name="Sohng J.K."/>
        </authorList>
    </citation>
    <scope>NUCLEOTIDE SEQUENCE</scope>
    <source>
        <tissue evidence="2">Leaf</tissue>
    </source>
</reference>
<evidence type="ECO:0008006" key="4">
    <source>
        <dbReference type="Google" id="ProtNLM"/>
    </source>
</evidence>
<evidence type="ECO:0000313" key="2">
    <source>
        <dbReference type="EMBL" id="KAF7804587.1"/>
    </source>
</evidence>
<sequence>MDPMPVILDISSDEEGGMEGPENLDYDWIKELLGDSDKESDDSDEVVIIREVKSELKSKSSRPSAKDVDDDCVVLDGDPENCITSVNEAENESDELLIVGEKGQIACRDYPHPRHLCAIFPFSSTPHERYCNQCHCYVCDLPAPCLKWSTGISSTDHCHATDKAEMWKIQRKNFKLGKNFSLPASTNVTSPIMTHPQRNQVLPLGIIQVSENSTVQNRALRAGTKHMCTTLNPTQEIQASAPTIVRACSSLLDSTIQNEVSGTNALSVSSPSTNIAVPSGTVHGRRVELGSTLARNRFQPYLISNQLLGVCNNSIRRDRRHGAGGLGPQFQRSHLISKGVDNVGATVTVNHSDHGSSGHHNHVNPSQQYGRDHATTGLSNEINNGWNDVWLATNLSSYPHPSSAQPILNCVSGNTMAPKTPEFSQPPLTRSNNILHQSCILGNEAPSYVACAISSQQGNELQITSQYENGSENIIHCGNPSQDTSQQQPQEGNQCETTRKEDLSVLFASWTQTDSPSIEPVTDNSHVPSSASINQPPVVNDIENWLFDKDSGLGGDAAFPSFLDIPSPDISPVDTGMILF</sequence>
<name>A0A834SPC3_9FABA</name>
<dbReference type="OrthoDB" id="266020at2759"/>
<dbReference type="PANTHER" id="PTHR33443:SF35">
    <property type="entry name" value="VQ DOMAIN-CONTAINING PROTEIN"/>
    <property type="match status" value="1"/>
</dbReference>
<gene>
    <name evidence="2" type="ORF">G2W53_043698</name>
</gene>
<dbReference type="AlphaFoldDB" id="A0A834SPC3"/>
<protein>
    <recommendedName>
        <fullName evidence="4">RPM1 interacting protein 13</fullName>
    </recommendedName>
</protein>
<feature type="region of interest" description="Disordered" evidence="1">
    <location>
        <begin position="1"/>
        <end position="22"/>
    </location>
</feature>
<dbReference type="PANTHER" id="PTHR33443">
    <property type="entry name" value="ZGC:112980"/>
    <property type="match status" value="1"/>
</dbReference>
<accession>A0A834SPC3</accession>
<feature type="region of interest" description="Disordered" evidence="1">
    <location>
        <begin position="514"/>
        <end position="535"/>
    </location>
</feature>
<organism evidence="2 3">
    <name type="scientific">Senna tora</name>
    <dbReference type="NCBI Taxonomy" id="362788"/>
    <lineage>
        <taxon>Eukaryota</taxon>
        <taxon>Viridiplantae</taxon>
        <taxon>Streptophyta</taxon>
        <taxon>Embryophyta</taxon>
        <taxon>Tracheophyta</taxon>
        <taxon>Spermatophyta</taxon>
        <taxon>Magnoliopsida</taxon>
        <taxon>eudicotyledons</taxon>
        <taxon>Gunneridae</taxon>
        <taxon>Pentapetalae</taxon>
        <taxon>rosids</taxon>
        <taxon>fabids</taxon>
        <taxon>Fabales</taxon>
        <taxon>Fabaceae</taxon>
        <taxon>Caesalpinioideae</taxon>
        <taxon>Cassia clade</taxon>
        <taxon>Senna</taxon>
    </lineage>
</organism>
<evidence type="ECO:0000313" key="3">
    <source>
        <dbReference type="Proteomes" id="UP000634136"/>
    </source>
</evidence>
<feature type="region of interest" description="Disordered" evidence="1">
    <location>
        <begin position="353"/>
        <end position="376"/>
    </location>
</feature>